<dbReference type="Proteomes" id="UP000824262">
    <property type="component" value="Unassembled WGS sequence"/>
</dbReference>
<gene>
    <name evidence="2" type="ORF">IAB77_01120</name>
</gene>
<name>A0A9D1CRJ2_9FIRM</name>
<dbReference type="AlphaFoldDB" id="A0A9D1CRJ2"/>
<evidence type="ECO:0000313" key="2">
    <source>
        <dbReference type="EMBL" id="HIQ77842.1"/>
    </source>
</evidence>
<sequence length="127" mass="14104">MEYIIDDREMCVQEFLSLACSVWPGDYDAAAAERAIARTLNITARENGCLIGCLRILTDGCFFGTITELLVRPEYQGRGVGSRLLRLAAEHTPTMLYFGAQPGVEGFYEKNGLKKSLQSYMIEKPGT</sequence>
<reference evidence="2" key="1">
    <citation type="submission" date="2020-10" db="EMBL/GenBank/DDBJ databases">
        <authorList>
            <person name="Gilroy R."/>
        </authorList>
    </citation>
    <scope>NUCLEOTIDE SEQUENCE</scope>
    <source>
        <strain evidence="2">ChiBcolR7-354</strain>
    </source>
</reference>
<evidence type="ECO:0000313" key="3">
    <source>
        <dbReference type="Proteomes" id="UP000824262"/>
    </source>
</evidence>
<organism evidence="2 3">
    <name type="scientific">Candidatus Scatomorpha intestinavium</name>
    <dbReference type="NCBI Taxonomy" id="2840922"/>
    <lineage>
        <taxon>Bacteria</taxon>
        <taxon>Bacillati</taxon>
        <taxon>Bacillota</taxon>
        <taxon>Clostridia</taxon>
        <taxon>Eubacteriales</taxon>
        <taxon>Candidatus Scatomorpha</taxon>
    </lineage>
</organism>
<dbReference type="PROSITE" id="PS51186">
    <property type="entry name" value="GNAT"/>
    <property type="match status" value="1"/>
</dbReference>
<dbReference type="Gene3D" id="3.40.630.30">
    <property type="match status" value="1"/>
</dbReference>
<proteinExistence type="predicted"/>
<dbReference type="Pfam" id="PF00583">
    <property type="entry name" value="Acetyltransf_1"/>
    <property type="match status" value="1"/>
</dbReference>
<comment type="caution">
    <text evidence="2">The sequence shown here is derived from an EMBL/GenBank/DDBJ whole genome shotgun (WGS) entry which is preliminary data.</text>
</comment>
<protein>
    <submittedName>
        <fullName evidence="2">GNAT family N-acetyltransferase</fullName>
    </submittedName>
</protein>
<reference evidence="2" key="2">
    <citation type="journal article" date="2021" name="PeerJ">
        <title>Extensive microbial diversity within the chicken gut microbiome revealed by metagenomics and culture.</title>
        <authorList>
            <person name="Gilroy R."/>
            <person name="Ravi A."/>
            <person name="Getino M."/>
            <person name="Pursley I."/>
            <person name="Horton D.L."/>
            <person name="Alikhan N.F."/>
            <person name="Baker D."/>
            <person name="Gharbi K."/>
            <person name="Hall N."/>
            <person name="Watson M."/>
            <person name="Adriaenssens E.M."/>
            <person name="Foster-Nyarko E."/>
            <person name="Jarju S."/>
            <person name="Secka A."/>
            <person name="Antonio M."/>
            <person name="Oren A."/>
            <person name="Chaudhuri R.R."/>
            <person name="La Ragione R."/>
            <person name="Hildebrand F."/>
            <person name="Pallen M.J."/>
        </authorList>
    </citation>
    <scope>NUCLEOTIDE SEQUENCE</scope>
    <source>
        <strain evidence="2">ChiBcolR7-354</strain>
    </source>
</reference>
<evidence type="ECO:0000259" key="1">
    <source>
        <dbReference type="PROSITE" id="PS51186"/>
    </source>
</evidence>
<accession>A0A9D1CRJ2</accession>
<dbReference type="GO" id="GO:0016747">
    <property type="term" value="F:acyltransferase activity, transferring groups other than amino-acyl groups"/>
    <property type="evidence" value="ECO:0007669"/>
    <property type="project" value="InterPro"/>
</dbReference>
<dbReference type="CDD" id="cd04301">
    <property type="entry name" value="NAT_SF"/>
    <property type="match status" value="1"/>
</dbReference>
<dbReference type="InterPro" id="IPR016181">
    <property type="entry name" value="Acyl_CoA_acyltransferase"/>
</dbReference>
<dbReference type="EMBL" id="DVGA01000017">
    <property type="protein sequence ID" value="HIQ77842.1"/>
    <property type="molecule type" value="Genomic_DNA"/>
</dbReference>
<dbReference type="SUPFAM" id="SSF55729">
    <property type="entry name" value="Acyl-CoA N-acyltransferases (Nat)"/>
    <property type="match status" value="1"/>
</dbReference>
<dbReference type="InterPro" id="IPR000182">
    <property type="entry name" value="GNAT_dom"/>
</dbReference>
<feature type="domain" description="N-acetyltransferase" evidence="1">
    <location>
        <begin position="2"/>
        <end position="127"/>
    </location>
</feature>